<evidence type="ECO:0000256" key="2">
    <source>
        <dbReference type="ARBA" id="ARBA00004787"/>
    </source>
</evidence>
<feature type="site" description="Transition state stabilizer" evidence="7">
    <location>
        <position position="24"/>
    </location>
</feature>
<sequence length="252" mass="27579">MLIKPIELTQQFIAVVPAAGAGKRMLANCPKQYLTIDNKTILEHTVERLLSHPSINKVIIALSANDEYFPQTSLINNVQVETVIGGKERVDSVLAGLTAIDPEDYSWVLVHDAARPCVTHDDISSLITHCLAKEVGGLLAAPVRDTMKRSVLSTLNGQQVLSTVARENLWHALTPQMFPVRELKAAIINGLKQGAELTDESSAIERANLPSLLISASSENIKITHPDDLALATFFLAKQKQQQHKPTQQETP</sequence>
<dbReference type="Proteomes" id="UP000321917">
    <property type="component" value="Unassembled WGS sequence"/>
</dbReference>
<dbReference type="UniPathway" id="UPA00056">
    <property type="reaction ID" value="UER00093"/>
</dbReference>
<comment type="function">
    <text evidence="7">Catalyzes the formation of 4-diphosphocytidyl-2-C-methyl-D-erythritol from CTP and 2-C-methyl-D-erythritol 4-phosphate (MEP).</text>
</comment>
<dbReference type="GO" id="GO:0019288">
    <property type="term" value="P:isopentenyl diphosphate biosynthetic process, methylerythritol 4-phosphate pathway"/>
    <property type="evidence" value="ECO:0007669"/>
    <property type="project" value="UniProtKB-UniRule"/>
</dbReference>
<organism evidence="9 11">
    <name type="scientific">Colwellia hornerae</name>
    <dbReference type="NCBI Taxonomy" id="89402"/>
    <lineage>
        <taxon>Bacteria</taxon>
        <taxon>Pseudomonadati</taxon>
        <taxon>Pseudomonadota</taxon>
        <taxon>Gammaproteobacteria</taxon>
        <taxon>Alteromonadales</taxon>
        <taxon>Colwelliaceae</taxon>
        <taxon>Colwellia</taxon>
    </lineage>
</organism>
<gene>
    <name evidence="7 9" type="primary">ispD</name>
    <name evidence="8" type="ORF">ESZ26_15025</name>
    <name evidence="9" type="ORF">ESZ27_12590</name>
</gene>
<dbReference type="EMBL" id="VOLQ01000024">
    <property type="protein sequence ID" value="TWX65359.1"/>
    <property type="molecule type" value="Genomic_DNA"/>
</dbReference>
<dbReference type="CDD" id="cd02516">
    <property type="entry name" value="CDP-ME_synthetase"/>
    <property type="match status" value="1"/>
</dbReference>
<evidence type="ECO:0000256" key="1">
    <source>
        <dbReference type="ARBA" id="ARBA00001282"/>
    </source>
</evidence>
<dbReference type="SUPFAM" id="SSF53448">
    <property type="entry name" value="Nucleotide-diphospho-sugar transferases"/>
    <property type="match status" value="1"/>
</dbReference>
<keyword evidence="5 7" id="KW-0548">Nucleotidyltransferase</keyword>
<evidence type="ECO:0000256" key="6">
    <source>
        <dbReference type="ARBA" id="ARBA00023229"/>
    </source>
</evidence>
<evidence type="ECO:0000256" key="5">
    <source>
        <dbReference type="ARBA" id="ARBA00022695"/>
    </source>
</evidence>
<dbReference type="NCBIfam" id="TIGR00453">
    <property type="entry name" value="ispD"/>
    <property type="match status" value="1"/>
</dbReference>
<dbReference type="OrthoDB" id="9806837at2"/>
<dbReference type="Gene3D" id="3.90.550.10">
    <property type="entry name" value="Spore Coat Polysaccharide Biosynthesis Protein SpsA, Chain A"/>
    <property type="match status" value="1"/>
</dbReference>
<accession>A0A5C6Q931</accession>
<dbReference type="InterPro" id="IPR050088">
    <property type="entry name" value="IspD/TarI_cytidylyltransf_bact"/>
</dbReference>
<dbReference type="HAMAP" id="MF_00108">
    <property type="entry name" value="IspD"/>
    <property type="match status" value="1"/>
</dbReference>
<feature type="site" description="Positions MEP for the nucleophilic attack" evidence="7">
    <location>
        <position position="222"/>
    </location>
</feature>
<dbReference type="InterPro" id="IPR001228">
    <property type="entry name" value="IspD"/>
</dbReference>
<dbReference type="InterPro" id="IPR034683">
    <property type="entry name" value="IspD/TarI"/>
</dbReference>
<proteinExistence type="inferred from homology"/>
<comment type="pathway">
    <text evidence="2 7">Isoprenoid biosynthesis; isopentenyl diphosphate biosynthesis via DXP pathway; isopentenyl diphosphate from 1-deoxy-D-xylulose 5-phosphate: step 2/6.</text>
</comment>
<keyword evidence="10" id="KW-1185">Reference proteome</keyword>
<feature type="site" description="Transition state stabilizer" evidence="7">
    <location>
        <position position="31"/>
    </location>
</feature>
<dbReference type="InterPro" id="IPR018294">
    <property type="entry name" value="ISPD_synthase_CS"/>
</dbReference>
<reference evidence="9 11" key="1">
    <citation type="submission" date="2019-07" db="EMBL/GenBank/DDBJ databases">
        <title>Genomes of sea-ice associated Colwellia species.</title>
        <authorList>
            <person name="Bowman J.P."/>
        </authorList>
    </citation>
    <scope>NUCLEOTIDE SEQUENCE [LARGE SCALE GENOMIC DNA]</scope>
    <source>
        <strain evidence="8 10">ACAM 607</strain>
        <strain evidence="9 11">IC036</strain>
    </source>
</reference>
<dbReference type="FunFam" id="3.90.550.10:FF:000003">
    <property type="entry name" value="2-C-methyl-D-erythritol 4-phosphate cytidylyltransferase"/>
    <property type="match status" value="1"/>
</dbReference>
<dbReference type="PANTHER" id="PTHR32125">
    <property type="entry name" value="2-C-METHYL-D-ERYTHRITOL 4-PHOSPHATE CYTIDYLYLTRANSFERASE, CHLOROPLASTIC"/>
    <property type="match status" value="1"/>
</dbReference>
<evidence type="ECO:0000256" key="3">
    <source>
        <dbReference type="ARBA" id="ARBA00009789"/>
    </source>
</evidence>
<dbReference type="GO" id="GO:0050518">
    <property type="term" value="F:2-C-methyl-D-erythritol 4-phosphate cytidylyltransferase activity"/>
    <property type="evidence" value="ECO:0007669"/>
    <property type="project" value="UniProtKB-UniRule"/>
</dbReference>
<evidence type="ECO:0000256" key="7">
    <source>
        <dbReference type="HAMAP-Rule" id="MF_00108"/>
    </source>
</evidence>
<dbReference type="EMBL" id="VOLR01000023">
    <property type="protein sequence ID" value="TWX56385.1"/>
    <property type="molecule type" value="Genomic_DNA"/>
</dbReference>
<dbReference type="PROSITE" id="PS01295">
    <property type="entry name" value="ISPD"/>
    <property type="match status" value="1"/>
</dbReference>
<evidence type="ECO:0000313" key="9">
    <source>
        <dbReference type="EMBL" id="TWX65359.1"/>
    </source>
</evidence>
<evidence type="ECO:0000313" key="11">
    <source>
        <dbReference type="Proteomes" id="UP000321917"/>
    </source>
</evidence>
<dbReference type="RefSeq" id="WP_146800282.1">
    <property type="nucleotide sequence ID" value="NZ_VOLP01000022.1"/>
</dbReference>
<comment type="similarity">
    <text evidence="3 7">Belongs to the IspD/TarI cytidylyltransferase family. IspD subfamily.</text>
</comment>
<feature type="site" description="Positions MEP for the nucleophilic attack" evidence="7">
    <location>
        <position position="166"/>
    </location>
</feature>
<dbReference type="Proteomes" id="UP000321525">
    <property type="component" value="Unassembled WGS sequence"/>
</dbReference>
<protein>
    <recommendedName>
        <fullName evidence="7">2-C-methyl-D-erythritol 4-phosphate cytidylyltransferase</fullName>
        <ecNumber evidence="7">2.7.7.60</ecNumber>
    </recommendedName>
    <alternativeName>
        <fullName evidence="7">4-diphosphocytidyl-2C-methyl-D-erythritol synthase</fullName>
    </alternativeName>
    <alternativeName>
        <fullName evidence="7">MEP cytidylyltransferase</fullName>
        <shortName evidence="7">MCT</shortName>
    </alternativeName>
</protein>
<dbReference type="PANTHER" id="PTHR32125:SF4">
    <property type="entry name" value="2-C-METHYL-D-ERYTHRITOL 4-PHOSPHATE CYTIDYLYLTRANSFERASE, CHLOROPLASTIC"/>
    <property type="match status" value="1"/>
</dbReference>
<comment type="catalytic activity">
    <reaction evidence="1 7">
        <text>2-C-methyl-D-erythritol 4-phosphate + CTP + H(+) = 4-CDP-2-C-methyl-D-erythritol + diphosphate</text>
        <dbReference type="Rhea" id="RHEA:13429"/>
        <dbReference type="ChEBI" id="CHEBI:15378"/>
        <dbReference type="ChEBI" id="CHEBI:33019"/>
        <dbReference type="ChEBI" id="CHEBI:37563"/>
        <dbReference type="ChEBI" id="CHEBI:57823"/>
        <dbReference type="ChEBI" id="CHEBI:58262"/>
        <dbReference type="EC" id="2.7.7.60"/>
    </reaction>
</comment>
<dbReference type="AlphaFoldDB" id="A0A5C6Q931"/>
<evidence type="ECO:0000313" key="10">
    <source>
        <dbReference type="Proteomes" id="UP000321525"/>
    </source>
</evidence>
<keyword evidence="6 7" id="KW-0414">Isoprene biosynthesis</keyword>
<dbReference type="Pfam" id="PF01128">
    <property type="entry name" value="IspD"/>
    <property type="match status" value="1"/>
</dbReference>
<evidence type="ECO:0000256" key="4">
    <source>
        <dbReference type="ARBA" id="ARBA00022679"/>
    </source>
</evidence>
<dbReference type="EC" id="2.7.7.60" evidence="7"/>
<name>A0A5C6Q931_9GAMM</name>
<comment type="caution">
    <text evidence="9">The sequence shown here is derived from an EMBL/GenBank/DDBJ whole genome shotgun (WGS) entry which is preliminary data.</text>
</comment>
<keyword evidence="4 7" id="KW-0808">Transferase</keyword>
<dbReference type="InterPro" id="IPR029044">
    <property type="entry name" value="Nucleotide-diphossugar_trans"/>
</dbReference>
<evidence type="ECO:0000313" key="8">
    <source>
        <dbReference type="EMBL" id="TWX56385.1"/>
    </source>
</evidence>